<keyword evidence="2" id="KW-1185">Reference proteome</keyword>
<name>A0A0J1BA51_RHOIS</name>
<evidence type="ECO:0000313" key="1">
    <source>
        <dbReference type="EMBL" id="KLU03371.1"/>
    </source>
</evidence>
<dbReference type="PATRIC" id="fig|595434.4.peg.4448"/>
<gene>
    <name evidence="1" type="ORF">RISK_004683</name>
</gene>
<comment type="caution">
    <text evidence="1">The sequence shown here is derived from an EMBL/GenBank/DDBJ whole genome shotgun (WGS) entry which is preliminary data.</text>
</comment>
<evidence type="ECO:0000313" key="2">
    <source>
        <dbReference type="Proteomes" id="UP000036367"/>
    </source>
</evidence>
<dbReference type="STRING" id="595434.RISK_004683"/>
<dbReference type="EMBL" id="LECT01000038">
    <property type="protein sequence ID" value="KLU03371.1"/>
    <property type="molecule type" value="Genomic_DNA"/>
</dbReference>
<dbReference type="AlphaFoldDB" id="A0A0J1BA51"/>
<protein>
    <submittedName>
        <fullName evidence="1">Uncharacterized protein</fullName>
    </submittedName>
</protein>
<dbReference type="Proteomes" id="UP000036367">
    <property type="component" value="Unassembled WGS sequence"/>
</dbReference>
<accession>A0A0J1BA51</accession>
<reference evidence="1" key="1">
    <citation type="submission" date="2015-05" db="EMBL/GenBank/DDBJ databases">
        <title>Permanent draft genome of Rhodopirellula islandicus K833.</title>
        <authorList>
            <person name="Kizina J."/>
            <person name="Richter M."/>
            <person name="Glockner F.O."/>
            <person name="Harder J."/>
        </authorList>
    </citation>
    <scope>NUCLEOTIDE SEQUENCE [LARGE SCALE GENOMIC DNA]</scope>
    <source>
        <strain evidence="1">K833</strain>
    </source>
</reference>
<sequence length="37" mass="4121">MTSPMRFWQVVLFWGESGGKFVDLVGEGDAPLVDIVH</sequence>
<proteinExistence type="predicted"/>
<organism evidence="1 2">
    <name type="scientific">Rhodopirellula islandica</name>
    <dbReference type="NCBI Taxonomy" id="595434"/>
    <lineage>
        <taxon>Bacteria</taxon>
        <taxon>Pseudomonadati</taxon>
        <taxon>Planctomycetota</taxon>
        <taxon>Planctomycetia</taxon>
        <taxon>Pirellulales</taxon>
        <taxon>Pirellulaceae</taxon>
        <taxon>Rhodopirellula</taxon>
    </lineage>
</organism>